<dbReference type="EMBL" id="QRGR01000025">
    <property type="protein sequence ID" value="RDV13365.1"/>
    <property type="molecule type" value="Genomic_DNA"/>
</dbReference>
<keyword evidence="4" id="KW-1185">Reference proteome</keyword>
<dbReference type="InterPro" id="IPR013740">
    <property type="entry name" value="Redoxin"/>
</dbReference>
<dbReference type="SUPFAM" id="SSF52833">
    <property type="entry name" value="Thioredoxin-like"/>
    <property type="match status" value="1"/>
</dbReference>
<dbReference type="Pfam" id="PF08534">
    <property type="entry name" value="Redoxin"/>
    <property type="match status" value="1"/>
</dbReference>
<dbReference type="GO" id="GO:0016491">
    <property type="term" value="F:oxidoreductase activity"/>
    <property type="evidence" value="ECO:0007669"/>
    <property type="project" value="InterPro"/>
</dbReference>
<dbReference type="AlphaFoldDB" id="A0A3D8L7I1"/>
<accession>A0A3D8L7I1</accession>
<evidence type="ECO:0000313" key="4">
    <source>
        <dbReference type="Proteomes" id="UP000256708"/>
    </source>
</evidence>
<dbReference type="Proteomes" id="UP000256708">
    <property type="component" value="Unassembled WGS sequence"/>
</dbReference>
<dbReference type="OrthoDB" id="9815205at2"/>
<dbReference type="Gene3D" id="3.40.30.10">
    <property type="entry name" value="Glutaredoxin"/>
    <property type="match status" value="1"/>
</dbReference>
<dbReference type="InterPro" id="IPR036249">
    <property type="entry name" value="Thioredoxin-like_sf"/>
</dbReference>
<organism evidence="3 4">
    <name type="scientific">Pontibacter diazotrophicus</name>
    <dbReference type="NCBI Taxonomy" id="1400979"/>
    <lineage>
        <taxon>Bacteria</taxon>
        <taxon>Pseudomonadati</taxon>
        <taxon>Bacteroidota</taxon>
        <taxon>Cytophagia</taxon>
        <taxon>Cytophagales</taxon>
        <taxon>Hymenobacteraceae</taxon>
        <taxon>Pontibacter</taxon>
    </lineage>
</organism>
<dbReference type="PANTHER" id="PTHR42852">
    <property type="entry name" value="THIOL:DISULFIDE INTERCHANGE PROTEIN DSBE"/>
    <property type="match status" value="1"/>
</dbReference>
<dbReference type="PANTHER" id="PTHR42852:SF17">
    <property type="entry name" value="THIOREDOXIN-LIKE PROTEIN HI_1115"/>
    <property type="match status" value="1"/>
</dbReference>
<name>A0A3D8L7I1_9BACT</name>
<evidence type="ECO:0000256" key="1">
    <source>
        <dbReference type="SAM" id="SignalP"/>
    </source>
</evidence>
<dbReference type="InterPro" id="IPR013766">
    <property type="entry name" value="Thioredoxin_domain"/>
</dbReference>
<protein>
    <submittedName>
        <fullName evidence="3">TlpA family protein disulfide reductase</fullName>
    </submittedName>
</protein>
<feature type="chain" id="PRO_5017552211" evidence="1">
    <location>
        <begin position="27"/>
        <end position="166"/>
    </location>
</feature>
<dbReference type="PROSITE" id="PS51352">
    <property type="entry name" value="THIOREDOXIN_2"/>
    <property type="match status" value="1"/>
</dbReference>
<dbReference type="InterPro" id="IPR050553">
    <property type="entry name" value="Thioredoxin_ResA/DsbE_sf"/>
</dbReference>
<evidence type="ECO:0000313" key="3">
    <source>
        <dbReference type="EMBL" id="RDV13365.1"/>
    </source>
</evidence>
<proteinExistence type="predicted"/>
<feature type="domain" description="Thioredoxin" evidence="2">
    <location>
        <begin position="13"/>
        <end position="166"/>
    </location>
</feature>
<keyword evidence="1" id="KW-0732">Signal</keyword>
<gene>
    <name evidence="3" type="ORF">DXT99_20315</name>
</gene>
<comment type="caution">
    <text evidence="3">The sequence shown here is derived from an EMBL/GenBank/DDBJ whole genome shotgun (WGS) entry which is preliminary data.</text>
</comment>
<sequence length="166" mass="19128">MINLNPKAVKQLLFVVSLALSFSAHCQDSLVGISDAPLVTLEGDTLTRDHLTGKVLVLNFWFIACGPCRQEIPALDKLRTKYIDNKDVTFIAISSMDEFDKIRYFVSRRPFGYEHATKNREWLNFYKVVVFPTNIVIDKTGKMTFRQKGYMPDIFTELDREIQKSL</sequence>
<dbReference type="CDD" id="cd02966">
    <property type="entry name" value="TlpA_like_family"/>
    <property type="match status" value="1"/>
</dbReference>
<feature type="signal peptide" evidence="1">
    <location>
        <begin position="1"/>
        <end position="26"/>
    </location>
</feature>
<reference evidence="4" key="1">
    <citation type="submission" date="2018-08" db="EMBL/GenBank/DDBJ databases">
        <authorList>
            <person name="Liu Z.-W."/>
            <person name="Du Z.-J."/>
        </authorList>
    </citation>
    <scope>NUCLEOTIDE SEQUENCE [LARGE SCALE GENOMIC DNA]</scope>
    <source>
        <strain evidence="4">H4X</strain>
    </source>
</reference>
<evidence type="ECO:0000259" key="2">
    <source>
        <dbReference type="PROSITE" id="PS51352"/>
    </source>
</evidence>